<dbReference type="GO" id="GO:0031505">
    <property type="term" value="P:fungal-type cell wall organization"/>
    <property type="evidence" value="ECO:0007669"/>
    <property type="project" value="TreeGrafter"/>
</dbReference>
<dbReference type="EMBL" id="JAKWFO010000005">
    <property type="protein sequence ID" value="KAI9636944.1"/>
    <property type="molecule type" value="Genomic_DNA"/>
</dbReference>
<accession>A0AA38LWP5</accession>
<dbReference type="InterPro" id="IPR005629">
    <property type="entry name" value="Skn1/Kre6/Sbg1"/>
</dbReference>
<dbReference type="AlphaFoldDB" id="A0AA38LWP5"/>
<dbReference type="PANTHER" id="PTHR31361">
    <property type="entry name" value="BETA-GLUCAN SYNTHESIS-ASSOCIATED PROTEIN KRE6-RELATED"/>
    <property type="match status" value="1"/>
</dbReference>
<evidence type="ECO:0000313" key="12">
    <source>
        <dbReference type="EMBL" id="KAI9636944.1"/>
    </source>
</evidence>
<feature type="region of interest" description="Disordered" evidence="9">
    <location>
        <begin position="1"/>
        <end position="97"/>
    </location>
</feature>
<evidence type="ECO:0000256" key="5">
    <source>
        <dbReference type="ARBA" id="ARBA00022989"/>
    </source>
</evidence>
<dbReference type="GO" id="GO:0006078">
    <property type="term" value="P:(1-&gt;6)-beta-D-glucan biosynthetic process"/>
    <property type="evidence" value="ECO:0007669"/>
    <property type="project" value="TreeGrafter"/>
</dbReference>
<evidence type="ECO:0000259" key="11">
    <source>
        <dbReference type="PROSITE" id="PS51762"/>
    </source>
</evidence>
<name>A0AA38LWP5_9TREE</name>
<dbReference type="InterPro" id="IPR013320">
    <property type="entry name" value="ConA-like_dom_sf"/>
</dbReference>
<feature type="transmembrane region" description="Helical" evidence="10">
    <location>
        <begin position="361"/>
        <end position="383"/>
    </location>
</feature>
<dbReference type="FunFam" id="2.60.120.200:FF:000259">
    <property type="entry name" value="Chromosome 9, whole genome shotgun sequence"/>
    <property type="match status" value="1"/>
</dbReference>
<evidence type="ECO:0000313" key="13">
    <source>
        <dbReference type="Proteomes" id="UP001164286"/>
    </source>
</evidence>
<comment type="subcellular location">
    <subcellularLocation>
        <location evidence="1">Membrane</location>
        <topology evidence="1">Single-pass type II membrane protein</topology>
    </subcellularLocation>
</comment>
<feature type="domain" description="GH16" evidence="11">
    <location>
        <begin position="420"/>
        <end position="796"/>
    </location>
</feature>
<feature type="compositionally biased region" description="Low complexity" evidence="9">
    <location>
        <begin position="10"/>
        <end position="30"/>
    </location>
</feature>
<keyword evidence="6 10" id="KW-0472">Membrane</keyword>
<protein>
    <submittedName>
        <fullName evidence="12">Beta-glucan synthesis-associated protein-domain-containing protein</fullName>
    </submittedName>
</protein>
<sequence length="844" mass="91727">MPSKFPWQRPQPAASSSTSTDTYTNSPSNPYANAYPADRRPIASTATASARNPNSPAAGLTADSPSQLRSRINSPHNRTVPDVFANESRGYPSPSVAAAGGKRVVSFLKRKKKDEDSPGWTQLDGDSPGPIRGANPVGQVKRYDARGYPERAGNEVGSPVGLSPESAKGYLRTSRSRDSLASEVSSTGAGVNEESGRFLGSSRPTSYLASDTTPASVYPPVMDYSLSAPSYDPYNASNGGTGYVWKSGNVNGYSGDGGPEPARSLYAQSMMSVQTRGSDSSLTHFKKHDHIQDSYGAFSISSKGGTKHLGKNFSLPADPASWSYLGPEADDDFHDPDIISKKNSNYLSAIISLRGLSNLGCLLLLLVMLVGLFGVYPIVSYYLPQVYPTYGAYNLGGINATGQIPDVGSFALIDRDTPQSAYTHKSIENGESWELVFSDEFNHDGRTFWPGDDPYWEAVDLHYWQTNNLEWYSPEQVTTKNGKLVVTLDNIETNGLAYRGGMIQTWNRFCFTSGYVEASVSLPGKNNVYGLWPAIWSLGNLGRAGYGGSLDGLWPYSYDACDVGTLKNQTLNGQPQIPASQGDKNNLGHLSYLPGQRLSRCTCPTDATHPGPKRSDGTFVGRGAPEIDMFEAVVDSTTLQGEVSLSAQWAPFNPAYQFLNTTSNYRIYNASEAHLNPWLGSVWQQATTALGITDQNCYTGETGCFSVYGFEYRRGDDGYISWVNKGKPAWTVRGAAMGANSAAGVSQRPVPNEPLYLIINLGISENFGPVDYTGLAPLFPVTMEVDYIRVYQDPKDRNIGCDPADFPTASYIARYPEIYSNTNITVMDQIPNFTRPKNRLIDTC</sequence>
<dbReference type="GeneID" id="77732737"/>
<evidence type="ECO:0000256" key="8">
    <source>
        <dbReference type="ARBA" id="ARBA00023316"/>
    </source>
</evidence>
<keyword evidence="3 10" id="KW-0812">Transmembrane</keyword>
<evidence type="ECO:0000256" key="6">
    <source>
        <dbReference type="ARBA" id="ARBA00023136"/>
    </source>
</evidence>
<reference evidence="12" key="1">
    <citation type="journal article" date="2022" name="G3 (Bethesda)">
        <title>High quality genome of the basidiomycete yeast Dioszegia hungarica PDD-24b-2 isolated from cloud water.</title>
        <authorList>
            <person name="Jarrige D."/>
            <person name="Haridas S."/>
            <person name="Bleykasten-Grosshans C."/>
            <person name="Joly M."/>
            <person name="Nadalig T."/>
            <person name="Sancelme M."/>
            <person name="Vuilleumier S."/>
            <person name="Grigoriev I.V."/>
            <person name="Amato P."/>
            <person name="Bringel F."/>
        </authorList>
    </citation>
    <scope>NUCLEOTIDE SEQUENCE</scope>
    <source>
        <strain evidence="12">PDD-24b-2</strain>
    </source>
</reference>
<keyword evidence="5 10" id="KW-1133">Transmembrane helix</keyword>
<dbReference type="RefSeq" id="XP_052946721.1">
    <property type="nucleotide sequence ID" value="XM_053093532.1"/>
</dbReference>
<gene>
    <name evidence="12" type="ORF">MKK02DRAFT_45651</name>
</gene>
<dbReference type="GO" id="GO:0015926">
    <property type="term" value="F:glucosidase activity"/>
    <property type="evidence" value="ECO:0007669"/>
    <property type="project" value="TreeGrafter"/>
</dbReference>
<dbReference type="PANTHER" id="PTHR31361:SF1">
    <property type="entry name" value="BETA-GLUCAN SYNTHESIS-ASSOCIATED PROTEIN KRE6-RELATED"/>
    <property type="match status" value="1"/>
</dbReference>
<keyword evidence="8" id="KW-0961">Cell wall biogenesis/degradation</keyword>
<feature type="region of interest" description="Disordered" evidence="9">
    <location>
        <begin position="151"/>
        <end position="211"/>
    </location>
</feature>
<feature type="compositionally biased region" description="Polar residues" evidence="9">
    <location>
        <begin position="202"/>
        <end position="211"/>
    </location>
</feature>
<keyword evidence="4" id="KW-0735">Signal-anchor</keyword>
<proteinExistence type="inferred from homology"/>
<dbReference type="PROSITE" id="PS51762">
    <property type="entry name" value="GH16_2"/>
    <property type="match status" value="1"/>
</dbReference>
<evidence type="ECO:0000256" key="10">
    <source>
        <dbReference type="SAM" id="Phobius"/>
    </source>
</evidence>
<dbReference type="Proteomes" id="UP001164286">
    <property type="component" value="Unassembled WGS sequence"/>
</dbReference>
<dbReference type="Gene3D" id="2.60.120.200">
    <property type="match status" value="2"/>
</dbReference>
<evidence type="ECO:0000256" key="2">
    <source>
        <dbReference type="ARBA" id="ARBA00010962"/>
    </source>
</evidence>
<dbReference type="GO" id="GO:0005789">
    <property type="term" value="C:endoplasmic reticulum membrane"/>
    <property type="evidence" value="ECO:0007669"/>
    <property type="project" value="TreeGrafter"/>
</dbReference>
<dbReference type="Pfam" id="PF03935">
    <property type="entry name" value="SKN1_KRE6_Sbg1"/>
    <property type="match status" value="1"/>
</dbReference>
<feature type="region of interest" description="Disordered" evidence="9">
    <location>
        <begin position="110"/>
        <end position="137"/>
    </location>
</feature>
<feature type="compositionally biased region" description="Polar residues" evidence="9">
    <location>
        <begin position="63"/>
        <end position="77"/>
    </location>
</feature>
<comment type="similarity">
    <text evidence="2">Belongs to the SKN1/KRE6 family.</text>
</comment>
<dbReference type="GO" id="GO:0005886">
    <property type="term" value="C:plasma membrane"/>
    <property type="evidence" value="ECO:0007669"/>
    <property type="project" value="TreeGrafter"/>
</dbReference>
<organism evidence="12 13">
    <name type="scientific">Dioszegia hungarica</name>
    <dbReference type="NCBI Taxonomy" id="4972"/>
    <lineage>
        <taxon>Eukaryota</taxon>
        <taxon>Fungi</taxon>
        <taxon>Dikarya</taxon>
        <taxon>Basidiomycota</taxon>
        <taxon>Agaricomycotina</taxon>
        <taxon>Tremellomycetes</taxon>
        <taxon>Tremellales</taxon>
        <taxon>Bulleribasidiaceae</taxon>
        <taxon>Dioszegia</taxon>
    </lineage>
</organism>
<dbReference type="FunFam" id="2.60.120.200:FF:000135">
    <property type="entry name" value="Related to KRE6-glucan synthase subunit"/>
    <property type="match status" value="1"/>
</dbReference>
<feature type="compositionally biased region" description="Polar residues" evidence="9">
    <location>
        <begin position="44"/>
        <end position="55"/>
    </location>
</feature>
<comment type="caution">
    <text evidence="12">The sequence shown here is derived from an EMBL/GenBank/DDBJ whole genome shotgun (WGS) entry which is preliminary data.</text>
</comment>
<keyword evidence="13" id="KW-1185">Reference proteome</keyword>
<dbReference type="SUPFAM" id="SSF49899">
    <property type="entry name" value="Concanavalin A-like lectins/glucanases"/>
    <property type="match status" value="1"/>
</dbReference>
<evidence type="ECO:0000256" key="1">
    <source>
        <dbReference type="ARBA" id="ARBA00004606"/>
    </source>
</evidence>
<evidence type="ECO:0000256" key="4">
    <source>
        <dbReference type="ARBA" id="ARBA00022968"/>
    </source>
</evidence>
<evidence type="ECO:0000256" key="3">
    <source>
        <dbReference type="ARBA" id="ARBA00022692"/>
    </source>
</evidence>
<keyword evidence="7" id="KW-0325">Glycoprotein</keyword>
<evidence type="ECO:0000256" key="7">
    <source>
        <dbReference type="ARBA" id="ARBA00023180"/>
    </source>
</evidence>
<evidence type="ECO:0000256" key="9">
    <source>
        <dbReference type="SAM" id="MobiDB-lite"/>
    </source>
</evidence>
<dbReference type="InterPro" id="IPR000757">
    <property type="entry name" value="Beta-glucanase-like"/>
</dbReference>